<reference evidence="1 2" key="1">
    <citation type="submission" date="2020-08" db="EMBL/GenBank/DDBJ databases">
        <title>Genomic Encyclopedia of Type Strains, Phase IV (KMG-IV): sequencing the most valuable type-strain genomes for metagenomic binning, comparative biology and taxonomic classification.</title>
        <authorList>
            <person name="Goeker M."/>
        </authorList>
    </citation>
    <scope>NUCLEOTIDE SEQUENCE [LARGE SCALE GENOMIC DNA]</scope>
    <source>
        <strain evidence="1 2">DSM 27939</strain>
    </source>
</reference>
<sequence>MNEVLDSQHFDYVITVCDSAAEACPVYSGPLAWMLS</sequence>
<evidence type="ECO:0000313" key="2">
    <source>
        <dbReference type="Proteomes" id="UP000552709"/>
    </source>
</evidence>
<gene>
    <name evidence="1" type="ORF">HNQ08_001573</name>
</gene>
<dbReference type="EMBL" id="JACHFL010000003">
    <property type="protein sequence ID" value="MBB5362478.1"/>
    <property type="molecule type" value="Genomic_DNA"/>
</dbReference>
<name>A0A7W8JV16_9DEIO</name>
<keyword evidence="2" id="KW-1185">Reference proteome</keyword>
<dbReference type="InterPro" id="IPR036196">
    <property type="entry name" value="Ptyr_pPase_sf"/>
</dbReference>
<evidence type="ECO:0008006" key="3">
    <source>
        <dbReference type="Google" id="ProtNLM"/>
    </source>
</evidence>
<dbReference type="SUPFAM" id="SSF52788">
    <property type="entry name" value="Phosphotyrosine protein phosphatases I"/>
    <property type="match status" value="1"/>
</dbReference>
<dbReference type="AlphaFoldDB" id="A0A7W8JV16"/>
<proteinExistence type="predicted"/>
<comment type="caution">
    <text evidence="1">The sequence shown here is derived from an EMBL/GenBank/DDBJ whole genome shotgun (WGS) entry which is preliminary data.</text>
</comment>
<accession>A0A7W8JV16</accession>
<evidence type="ECO:0000313" key="1">
    <source>
        <dbReference type="EMBL" id="MBB5362478.1"/>
    </source>
</evidence>
<protein>
    <recommendedName>
        <fullName evidence="3">Protein-tyrosine-phosphatase</fullName>
    </recommendedName>
</protein>
<dbReference type="Proteomes" id="UP000552709">
    <property type="component" value="Unassembled WGS sequence"/>
</dbReference>
<organism evidence="1 2">
    <name type="scientific">Deinococcus humi</name>
    <dbReference type="NCBI Taxonomy" id="662880"/>
    <lineage>
        <taxon>Bacteria</taxon>
        <taxon>Thermotogati</taxon>
        <taxon>Deinococcota</taxon>
        <taxon>Deinococci</taxon>
        <taxon>Deinococcales</taxon>
        <taxon>Deinococcaceae</taxon>
        <taxon>Deinococcus</taxon>
    </lineage>
</organism>